<evidence type="ECO:0000313" key="2">
    <source>
        <dbReference type="Proteomes" id="UP001184861"/>
    </source>
</evidence>
<dbReference type="EMBL" id="JAVDQY010000005">
    <property type="protein sequence ID" value="MDR6528422.1"/>
    <property type="molecule type" value="Genomic_DNA"/>
</dbReference>
<dbReference type="Proteomes" id="UP001184861">
    <property type="component" value="Unassembled WGS sequence"/>
</dbReference>
<proteinExistence type="predicted"/>
<reference evidence="1" key="1">
    <citation type="submission" date="2023-07" db="EMBL/GenBank/DDBJ databases">
        <title>Sorghum-associated microbial communities from plants grown in Nebraska, USA.</title>
        <authorList>
            <person name="Schachtman D."/>
        </authorList>
    </citation>
    <scope>NUCLEOTIDE SEQUENCE</scope>
    <source>
        <strain evidence="1">DS2360</strain>
    </source>
</reference>
<accession>A0AAE4C4S7</accession>
<comment type="caution">
    <text evidence="1">The sequence shown here is derived from an EMBL/GenBank/DDBJ whole genome shotgun (WGS) entry which is preliminary data.</text>
</comment>
<dbReference type="AlphaFoldDB" id="A0AAE4C4S7"/>
<name>A0AAE4C4S7_9FLAO</name>
<organism evidence="1 2">
    <name type="scientific">Chryseobacterium rhizosphaerae</name>
    <dbReference type="NCBI Taxonomy" id="395937"/>
    <lineage>
        <taxon>Bacteria</taxon>
        <taxon>Pseudomonadati</taxon>
        <taxon>Bacteroidota</taxon>
        <taxon>Flavobacteriia</taxon>
        <taxon>Flavobacteriales</taxon>
        <taxon>Weeksellaceae</taxon>
        <taxon>Chryseobacterium group</taxon>
        <taxon>Chryseobacterium</taxon>
    </lineage>
</organism>
<protein>
    <submittedName>
        <fullName evidence="1">Uncharacterized protein</fullName>
    </submittedName>
</protein>
<gene>
    <name evidence="1" type="ORF">J2787_003859</name>
</gene>
<evidence type="ECO:0000313" key="1">
    <source>
        <dbReference type="EMBL" id="MDR6528422.1"/>
    </source>
</evidence>
<sequence>MESSNKGLLPTRLSLTSATDGVTIPSPTTGLVVYHTGTAPMSAGIYVNIGTPAAPQWSKATGGQDNNNNQGSTVYKSKYRGRNSMSSVGVYSKPDLVIPELNLMVRFAIVGGSTASGNNALTGNNRLQIRLINQPATDVTITSYSHWHGPVTHNSRGVNLLFTAADFDQWQNTDIASWNNQWGYYYLLYSNEVRAVKNPKDFAMNLYGICGYGNPIAAGPGNDGGDEMYSLAAEIF</sequence>